<sequence>MRIETYYDGVEIHREEKIIYAKFIRPHQVLSTCRAAGGLQDGLGYALNHQSCEPAGHHQRMKPGLWRDSIDYRQWTCDPYGLPPES</sequence>
<gene>
    <name evidence="1" type="ORF">DSCO28_31500</name>
</gene>
<dbReference type="AlphaFoldDB" id="A0A5K7ZM59"/>
<evidence type="ECO:0000313" key="1">
    <source>
        <dbReference type="EMBL" id="BBO82584.1"/>
    </source>
</evidence>
<protein>
    <submittedName>
        <fullName evidence="1">Uncharacterized protein</fullName>
    </submittedName>
</protein>
<dbReference type="EMBL" id="AP021876">
    <property type="protein sequence ID" value="BBO82584.1"/>
    <property type="molecule type" value="Genomic_DNA"/>
</dbReference>
<proteinExistence type="predicted"/>
<dbReference type="KEGG" id="dov:DSCO28_31500"/>
<dbReference type="Proteomes" id="UP000425960">
    <property type="component" value="Chromosome"/>
</dbReference>
<organism evidence="1 2">
    <name type="scientific">Desulfosarcina ovata subsp. sediminis</name>
    <dbReference type="NCBI Taxonomy" id="885957"/>
    <lineage>
        <taxon>Bacteria</taxon>
        <taxon>Pseudomonadati</taxon>
        <taxon>Thermodesulfobacteriota</taxon>
        <taxon>Desulfobacteria</taxon>
        <taxon>Desulfobacterales</taxon>
        <taxon>Desulfosarcinaceae</taxon>
        <taxon>Desulfosarcina</taxon>
    </lineage>
</organism>
<name>A0A5K7ZM59_9BACT</name>
<accession>A0A5K7ZM59</accession>
<reference evidence="1 2" key="1">
    <citation type="submission" date="2019-11" db="EMBL/GenBank/DDBJ databases">
        <title>Comparative genomics of hydrocarbon-degrading Desulfosarcina strains.</title>
        <authorList>
            <person name="Watanabe M."/>
            <person name="Kojima H."/>
            <person name="Fukui M."/>
        </authorList>
    </citation>
    <scope>NUCLEOTIDE SEQUENCE [LARGE SCALE GENOMIC DNA]</scope>
    <source>
        <strain evidence="1 2">28bB2T</strain>
    </source>
</reference>
<evidence type="ECO:0000313" key="2">
    <source>
        <dbReference type="Proteomes" id="UP000425960"/>
    </source>
</evidence>
<dbReference type="RefSeq" id="WP_197910484.1">
    <property type="nucleotide sequence ID" value="NZ_AP021876.1"/>
</dbReference>